<feature type="transmembrane region" description="Helical" evidence="1">
    <location>
        <begin position="134"/>
        <end position="155"/>
    </location>
</feature>
<evidence type="ECO:0000313" key="2">
    <source>
        <dbReference type="EMBL" id="EGZ19266.1"/>
    </source>
</evidence>
<dbReference type="GeneID" id="20657314"/>
<sequence>MVGLSIIWAFPLPFRDFVGIPTFFTLLTATHVWTLRSRLRHYYRKMIRYIPLVCAQASTLFIFQGLEILFANVPQEAQGVITVTFPLLRAFMKRMIWTFADCLDDISTDVTVCVVEIFGSLFQNVCVQNARSPAIGALIIIVDFAQALLEVYMYLNHKILAGTQMVDLGSVNPAVVTADPTAGRPPLISPASVAGGKSTRRASVDDIDITHRENAKLLKQTLQLLFSSEVLVFAEFAEFSCSVVYGLYTITLYHMPYAKYNLSFIGLSEKQFWKSVGNTAVYCVLEGFTLLFLFTLMRGKYGISTLHQLAFVLEKYWMSVQGKMCGSLSLIFILNTVHHGTHRFLMNSFFPY</sequence>
<dbReference type="AlphaFoldDB" id="G4Z2C2"/>
<keyword evidence="1" id="KW-1133">Transmembrane helix</keyword>
<proteinExistence type="predicted"/>
<dbReference type="EMBL" id="JH159153">
    <property type="protein sequence ID" value="EGZ19266.1"/>
    <property type="molecule type" value="Genomic_DNA"/>
</dbReference>
<accession>G4Z2C2</accession>
<name>G4Z2C2_PHYSP</name>
<dbReference type="RefSeq" id="XP_009521983.1">
    <property type="nucleotide sequence ID" value="XM_009523688.1"/>
</dbReference>
<keyword evidence="1" id="KW-0812">Transmembrane</keyword>
<reference evidence="2 3" key="1">
    <citation type="journal article" date="2006" name="Science">
        <title>Phytophthora genome sequences uncover evolutionary origins and mechanisms of pathogenesis.</title>
        <authorList>
            <person name="Tyler B.M."/>
            <person name="Tripathy S."/>
            <person name="Zhang X."/>
            <person name="Dehal P."/>
            <person name="Jiang R.H."/>
            <person name="Aerts A."/>
            <person name="Arredondo F.D."/>
            <person name="Baxter L."/>
            <person name="Bensasson D."/>
            <person name="Beynon J.L."/>
            <person name="Chapman J."/>
            <person name="Damasceno C.M."/>
            <person name="Dorrance A.E."/>
            <person name="Dou D."/>
            <person name="Dickerman A.W."/>
            <person name="Dubchak I.L."/>
            <person name="Garbelotto M."/>
            <person name="Gijzen M."/>
            <person name="Gordon S.G."/>
            <person name="Govers F."/>
            <person name="Grunwald N.J."/>
            <person name="Huang W."/>
            <person name="Ivors K.L."/>
            <person name="Jones R.W."/>
            <person name="Kamoun S."/>
            <person name="Krampis K."/>
            <person name="Lamour K.H."/>
            <person name="Lee M.K."/>
            <person name="McDonald W.H."/>
            <person name="Medina M."/>
            <person name="Meijer H.J."/>
            <person name="Nordberg E.K."/>
            <person name="Maclean D.J."/>
            <person name="Ospina-Giraldo M.D."/>
            <person name="Morris P.F."/>
            <person name="Phuntumart V."/>
            <person name="Putnam N.H."/>
            <person name="Rash S."/>
            <person name="Rose J.K."/>
            <person name="Sakihama Y."/>
            <person name="Salamov A.A."/>
            <person name="Savidor A."/>
            <person name="Scheuring C.F."/>
            <person name="Smith B.M."/>
            <person name="Sobral B.W."/>
            <person name="Terry A."/>
            <person name="Torto-Alalibo T.A."/>
            <person name="Win J."/>
            <person name="Xu Z."/>
            <person name="Zhang H."/>
            <person name="Grigoriev I.V."/>
            <person name="Rokhsar D.S."/>
            <person name="Boore J.L."/>
        </authorList>
    </citation>
    <scope>NUCLEOTIDE SEQUENCE [LARGE SCALE GENOMIC DNA]</scope>
    <source>
        <strain evidence="2 3">P6497</strain>
    </source>
</reference>
<keyword evidence="1" id="KW-0472">Membrane</keyword>
<evidence type="ECO:0000256" key="1">
    <source>
        <dbReference type="SAM" id="Phobius"/>
    </source>
</evidence>
<protein>
    <submittedName>
        <fullName evidence="2">Uncharacterized protein</fullName>
    </submittedName>
</protein>
<gene>
    <name evidence="2" type="ORF">PHYSODRAFT_496471</name>
</gene>
<keyword evidence="3" id="KW-1185">Reference proteome</keyword>
<dbReference type="KEGG" id="psoj:PHYSODRAFT_496471"/>
<feature type="transmembrane region" description="Helical" evidence="1">
    <location>
        <begin position="17"/>
        <end position="35"/>
    </location>
</feature>
<feature type="transmembrane region" description="Helical" evidence="1">
    <location>
        <begin position="47"/>
        <end position="66"/>
    </location>
</feature>
<feature type="transmembrane region" description="Helical" evidence="1">
    <location>
        <begin position="279"/>
        <end position="296"/>
    </location>
</feature>
<dbReference type="InParanoid" id="G4Z2C2"/>
<dbReference type="Proteomes" id="UP000002640">
    <property type="component" value="Unassembled WGS sequence"/>
</dbReference>
<organism evidence="2 3">
    <name type="scientific">Phytophthora sojae (strain P6497)</name>
    <name type="common">Soybean stem and root rot agent</name>
    <name type="synonym">Phytophthora megasperma f. sp. glycines</name>
    <dbReference type="NCBI Taxonomy" id="1094619"/>
    <lineage>
        <taxon>Eukaryota</taxon>
        <taxon>Sar</taxon>
        <taxon>Stramenopiles</taxon>
        <taxon>Oomycota</taxon>
        <taxon>Peronosporomycetes</taxon>
        <taxon>Peronosporales</taxon>
        <taxon>Peronosporaceae</taxon>
        <taxon>Phytophthora</taxon>
    </lineage>
</organism>
<dbReference type="SMR" id="G4Z2C2"/>
<evidence type="ECO:0000313" key="3">
    <source>
        <dbReference type="Proteomes" id="UP000002640"/>
    </source>
</evidence>